<protein>
    <recommendedName>
        <fullName evidence="3">Immunity protein 53 of polymorphic toxin system</fullName>
    </recommendedName>
</protein>
<gene>
    <name evidence="1" type="ORF">RHODO2019_03315</name>
</gene>
<evidence type="ECO:0000313" key="1">
    <source>
        <dbReference type="EMBL" id="UZJ25512.1"/>
    </source>
</evidence>
<reference evidence="1" key="1">
    <citation type="submission" date="2022-10" db="EMBL/GenBank/DDBJ databases">
        <title>Rhodococcus sp.75.</title>
        <authorList>
            <person name="Sun M."/>
        </authorList>
    </citation>
    <scope>NUCLEOTIDE SEQUENCE</scope>
    <source>
        <strain evidence="1">75</strain>
    </source>
</reference>
<sequence>MDAEGVRGLVRALGVPDALVSVGEEVDGTWCLVPTPLDELGMATVEGEPWEVFWREHGDRFDWVRFTDERTACWYLLGRLAHSQLLRGSLTARAAPGEPEDPLRGGA</sequence>
<accession>A0ABY6P1I3</accession>
<organism evidence="1 2">
    <name type="scientific">Rhodococcus antarcticus</name>
    <dbReference type="NCBI Taxonomy" id="2987751"/>
    <lineage>
        <taxon>Bacteria</taxon>
        <taxon>Bacillati</taxon>
        <taxon>Actinomycetota</taxon>
        <taxon>Actinomycetes</taxon>
        <taxon>Mycobacteriales</taxon>
        <taxon>Nocardiaceae</taxon>
        <taxon>Rhodococcus</taxon>
    </lineage>
</organism>
<dbReference type="Proteomes" id="UP001164965">
    <property type="component" value="Chromosome"/>
</dbReference>
<evidence type="ECO:0008006" key="3">
    <source>
        <dbReference type="Google" id="ProtNLM"/>
    </source>
</evidence>
<dbReference type="RefSeq" id="WP_265383616.1">
    <property type="nucleotide sequence ID" value="NZ_CP110615.1"/>
</dbReference>
<proteinExistence type="predicted"/>
<dbReference type="EMBL" id="CP110615">
    <property type="protein sequence ID" value="UZJ25512.1"/>
    <property type="molecule type" value="Genomic_DNA"/>
</dbReference>
<evidence type="ECO:0000313" key="2">
    <source>
        <dbReference type="Proteomes" id="UP001164965"/>
    </source>
</evidence>
<keyword evidence="2" id="KW-1185">Reference proteome</keyword>
<name>A0ABY6P1I3_9NOCA</name>